<accession>K8A178</accession>
<protein>
    <submittedName>
        <fullName evidence="1">Uncharacterized protein</fullName>
    </submittedName>
</protein>
<dbReference type="EMBL" id="CAKW01000098">
    <property type="protein sequence ID" value="CCJ73213.1"/>
    <property type="molecule type" value="Genomic_DNA"/>
</dbReference>
<name>K8A178_9ENTR</name>
<evidence type="ECO:0000313" key="1">
    <source>
        <dbReference type="EMBL" id="CCJ73213.1"/>
    </source>
</evidence>
<reference evidence="1" key="1">
    <citation type="submission" date="2012-07" db="EMBL/GenBank/DDBJ databases">
        <authorList>
            <person name="Cummings C."/>
        </authorList>
    </citation>
    <scope>NUCLEOTIDE SEQUENCE</scope>
    <source>
        <strain evidence="1">1330</strain>
    </source>
</reference>
<dbReference type="Proteomes" id="UP000009340">
    <property type="component" value="Unassembled WGS sequence"/>
</dbReference>
<proteinExistence type="predicted"/>
<organism evidence="1 2">
    <name type="scientific">Cronobacter condimenti 1330</name>
    <dbReference type="NCBI Taxonomy" id="1073999"/>
    <lineage>
        <taxon>Bacteria</taxon>
        <taxon>Pseudomonadati</taxon>
        <taxon>Pseudomonadota</taxon>
        <taxon>Gammaproteobacteria</taxon>
        <taxon>Enterobacterales</taxon>
        <taxon>Enterobacteriaceae</taxon>
        <taxon>Cronobacter</taxon>
    </lineage>
</organism>
<evidence type="ECO:0000313" key="2">
    <source>
        <dbReference type="Proteomes" id="UP000009340"/>
    </source>
</evidence>
<sequence length="43" mass="5053">MRFMAQTGSGMLLFCYFLRRYSTHFPSYLTISAKTLRTMACYS</sequence>
<comment type="caution">
    <text evidence="1">The sequence shown here is derived from an EMBL/GenBank/DDBJ whole genome shotgun (WGS) entry which is preliminary data.</text>
</comment>
<gene>
    <name evidence="1" type="ORF">BN137_2589</name>
</gene>
<dbReference type="AlphaFoldDB" id="K8A178"/>